<feature type="domain" description="Activator of Hsp90 ATPase homologue 1/2-like C-terminal" evidence="2">
    <location>
        <begin position="20"/>
        <end position="139"/>
    </location>
</feature>
<organism evidence="3 4">
    <name type="scientific">Brachybacterium aquaticum</name>
    <dbReference type="NCBI Taxonomy" id="1432564"/>
    <lineage>
        <taxon>Bacteria</taxon>
        <taxon>Bacillati</taxon>
        <taxon>Actinomycetota</taxon>
        <taxon>Actinomycetes</taxon>
        <taxon>Micrococcales</taxon>
        <taxon>Dermabacteraceae</taxon>
        <taxon>Brachybacterium</taxon>
    </lineage>
</organism>
<accession>A0A841AFU3</accession>
<dbReference type="SUPFAM" id="SSF55961">
    <property type="entry name" value="Bet v1-like"/>
    <property type="match status" value="1"/>
</dbReference>
<comment type="similarity">
    <text evidence="1">Belongs to the AHA1 family.</text>
</comment>
<evidence type="ECO:0000313" key="3">
    <source>
        <dbReference type="EMBL" id="MBB5832853.1"/>
    </source>
</evidence>
<sequence>MSISGTLDGSDLVLRRVVPAAPAQVWQHAVDPGRLATWYGTWTGDPASGTVEVTMNAEPGEATPSTYTIHACEPERLLTVSSSMGEGSWLLSLELEGGSDGAGGAAGEVTYLALRHHDVPRDMLQNVGPGWEWYLDRFVGSLSGGDVPTMEVWDSHYMPRAGEYEALGS</sequence>
<protein>
    <submittedName>
        <fullName evidence="3">Uncharacterized protein YndB with AHSA1/START domain</fullName>
    </submittedName>
</protein>
<dbReference type="InterPro" id="IPR023393">
    <property type="entry name" value="START-like_dom_sf"/>
</dbReference>
<dbReference type="AlphaFoldDB" id="A0A841AFU3"/>
<dbReference type="Proteomes" id="UP000588158">
    <property type="component" value="Unassembled WGS sequence"/>
</dbReference>
<dbReference type="EMBL" id="JACHLZ010000001">
    <property type="protein sequence ID" value="MBB5832853.1"/>
    <property type="molecule type" value="Genomic_DNA"/>
</dbReference>
<comment type="caution">
    <text evidence="3">The sequence shown here is derived from an EMBL/GenBank/DDBJ whole genome shotgun (WGS) entry which is preliminary data.</text>
</comment>
<evidence type="ECO:0000313" key="4">
    <source>
        <dbReference type="Proteomes" id="UP000588158"/>
    </source>
</evidence>
<evidence type="ECO:0000259" key="2">
    <source>
        <dbReference type="Pfam" id="PF08327"/>
    </source>
</evidence>
<evidence type="ECO:0000256" key="1">
    <source>
        <dbReference type="ARBA" id="ARBA00006817"/>
    </source>
</evidence>
<keyword evidence="4" id="KW-1185">Reference proteome</keyword>
<dbReference type="Pfam" id="PF08327">
    <property type="entry name" value="AHSA1"/>
    <property type="match status" value="1"/>
</dbReference>
<proteinExistence type="inferred from homology"/>
<dbReference type="RefSeq" id="WP_184326110.1">
    <property type="nucleotide sequence ID" value="NZ_JACHLZ010000001.1"/>
</dbReference>
<name>A0A841AFU3_9MICO</name>
<gene>
    <name evidence="3" type="ORF">HNR70_002666</name>
</gene>
<dbReference type="Gene3D" id="3.30.530.20">
    <property type="match status" value="1"/>
</dbReference>
<dbReference type="InterPro" id="IPR013538">
    <property type="entry name" value="ASHA1/2-like_C"/>
</dbReference>
<reference evidence="3 4" key="1">
    <citation type="submission" date="2020-08" db="EMBL/GenBank/DDBJ databases">
        <title>Sequencing the genomes of 1000 actinobacteria strains.</title>
        <authorList>
            <person name="Klenk H.-P."/>
        </authorList>
    </citation>
    <scope>NUCLEOTIDE SEQUENCE [LARGE SCALE GENOMIC DNA]</scope>
    <source>
        <strain evidence="3 4">DSM 28796</strain>
    </source>
</reference>